<dbReference type="PANTHER" id="PTHR45458:SF1">
    <property type="entry name" value="SHORT CHAIN DEHYDROGENASE"/>
    <property type="match status" value="1"/>
</dbReference>
<dbReference type="GO" id="GO:0016616">
    <property type="term" value="F:oxidoreductase activity, acting on the CH-OH group of donors, NAD or NADP as acceptor"/>
    <property type="evidence" value="ECO:0007669"/>
    <property type="project" value="TreeGrafter"/>
</dbReference>
<evidence type="ECO:0000313" key="2">
    <source>
        <dbReference type="EMBL" id="KRG21617.1"/>
    </source>
</evidence>
<reference evidence="2" key="1">
    <citation type="submission" date="2015-09" db="EMBL/GenBank/DDBJ databases">
        <title>Draft Genome Sequences of Two Novel Amoeba-resistant Intranuclear Bacteria, Candidatus Berkiella cookevillensis and Candidatus Berkiella aquae.</title>
        <authorList>
            <person name="Mehari Y.T."/>
            <person name="Arivett B.A."/>
            <person name="Farone A.L."/>
            <person name="Gunderson J.H."/>
            <person name="Farone M.B."/>
        </authorList>
    </citation>
    <scope>NUCLEOTIDE SEQUENCE [LARGE SCALE GENOMIC DNA]</scope>
    <source>
        <strain evidence="2">HT99</strain>
    </source>
</reference>
<evidence type="ECO:0000313" key="3">
    <source>
        <dbReference type="EMBL" id="MCS5711546.1"/>
    </source>
</evidence>
<reference evidence="3" key="3">
    <citation type="submission" date="2021-06" db="EMBL/GenBank/DDBJ databases">
        <title>Genomic Description and Analysis of Intracellular Bacteria, Candidatus Berkiella cookevillensis and Candidatus Berkiella aquae.</title>
        <authorList>
            <person name="Kidane D.T."/>
            <person name="Mehari Y.T."/>
            <person name="Rice F.C."/>
            <person name="Arivett B.A."/>
            <person name="Farone A.L."/>
            <person name="Berk S.G."/>
            <person name="Farone M.B."/>
        </authorList>
    </citation>
    <scope>NUCLEOTIDE SEQUENCE</scope>
    <source>
        <strain evidence="3">HT99</strain>
    </source>
</reference>
<dbReference type="AlphaFoldDB" id="A0A0Q9YY64"/>
<dbReference type="InterPro" id="IPR036291">
    <property type="entry name" value="NAD(P)-bd_dom_sf"/>
</dbReference>
<proteinExistence type="inferred from homology"/>
<dbReference type="Pfam" id="PF00106">
    <property type="entry name" value="adh_short"/>
    <property type="match status" value="1"/>
</dbReference>
<dbReference type="CDD" id="cd05325">
    <property type="entry name" value="carb_red_sniffer_like_SDR_c"/>
    <property type="match status" value="1"/>
</dbReference>
<dbReference type="STRING" id="295108.HT99x_01370"/>
<reference evidence="3" key="2">
    <citation type="journal article" date="2016" name="Genome Announc.">
        <title>Draft Genome Sequences of Two Novel Amoeba-Resistant Intranuclear Bacteria, 'Candidatus Berkiella cookevillensis' and 'Candidatus Berkiella aquae'.</title>
        <authorList>
            <person name="Mehari Y.T."/>
            <person name="Arivett B.A."/>
            <person name="Farone A.L."/>
            <person name="Gunderson J.H."/>
            <person name="Farone M.B."/>
        </authorList>
    </citation>
    <scope>NUCLEOTIDE SEQUENCE</scope>
    <source>
        <strain evidence="3">HT99</strain>
    </source>
</reference>
<dbReference type="OrthoDB" id="9810734at2"/>
<accession>A0A0Q9YY64</accession>
<sequence length="228" mass="24934">MDTILITGANRGLGLEFVRQYAENGANVLACCRDLAEASELQALKEQYNNIKLFALDVSNTEQIQSLANELKEPIDILINNAGMLQKENLQDLSVDTLLQTFMVNSIAPIKMAAAFTPHLANSKRKCLVCISSSMGSISENLSGGYYSYRSSKAALNMLMKSAAIDLASQGIKVLLLHPGWVRTRMGGSEATTEAVESIQGMRKVIENYQPAAGEVIFYRYDGGTVKW</sequence>
<dbReference type="PANTHER" id="PTHR45458">
    <property type="entry name" value="SHORT-CHAIN DEHYDROGENASE/REDUCTASE SDR"/>
    <property type="match status" value="1"/>
</dbReference>
<dbReference type="EMBL" id="LKAJ01000004">
    <property type="protein sequence ID" value="KRG21617.1"/>
    <property type="molecule type" value="Genomic_DNA"/>
</dbReference>
<dbReference type="EMBL" id="LKAJ02000001">
    <property type="protein sequence ID" value="MCS5711546.1"/>
    <property type="molecule type" value="Genomic_DNA"/>
</dbReference>
<comment type="similarity">
    <text evidence="1">Belongs to the short-chain dehydrogenases/reductases (SDR) family.</text>
</comment>
<name>A0A0Q9YY64_9GAMM</name>
<dbReference type="PRINTS" id="PR00080">
    <property type="entry name" value="SDRFAMILY"/>
</dbReference>
<organism evidence="2">
    <name type="scientific">Candidatus Berkiella aquae</name>
    <dbReference type="NCBI Taxonomy" id="295108"/>
    <lineage>
        <taxon>Bacteria</taxon>
        <taxon>Pseudomonadati</taxon>
        <taxon>Pseudomonadota</taxon>
        <taxon>Gammaproteobacteria</taxon>
        <taxon>Candidatus Berkiellales</taxon>
        <taxon>Candidatus Berkiellaceae</taxon>
        <taxon>Candidatus Berkiella</taxon>
    </lineage>
</organism>
<dbReference type="SUPFAM" id="SSF51735">
    <property type="entry name" value="NAD(P)-binding Rossmann-fold domains"/>
    <property type="match status" value="1"/>
</dbReference>
<keyword evidence="4" id="KW-1185">Reference proteome</keyword>
<comment type="caution">
    <text evidence="2">The sequence shown here is derived from an EMBL/GenBank/DDBJ whole genome shotgun (WGS) entry which is preliminary data.</text>
</comment>
<dbReference type="Proteomes" id="UP000051497">
    <property type="component" value="Unassembled WGS sequence"/>
</dbReference>
<evidence type="ECO:0000313" key="4">
    <source>
        <dbReference type="Proteomes" id="UP000051497"/>
    </source>
</evidence>
<protein>
    <submittedName>
        <fullName evidence="2">C-factor</fullName>
    </submittedName>
    <submittedName>
        <fullName evidence="3">SDR family oxidoreductase</fullName>
    </submittedName>
</protein>
<dbReference type="Gene3D" id="3.40.50.720">
    <property type="entry name" value="NAD(P)-binding Rossmann-like Domain"/>
    <property type="match status" value="1"/>
</dbReference>
<evidence type="ECO:0000256" key="1">
    <source>
        <dbReference type="RuleBase" id="RU000363"/>
    </source>
</evidence>
<dbReference type="RefSeq" id="WP_075065995.1">
    <property type="nucleotide sequence ID" value="NZ_LKAJ02000001.1"/>
</dbReference>
<dbReference type="InterPro" id="IPR002347">
    <property type="entry name" value="SDR_fam"/>
</dbReference>
<dbReference type="InterPro" id="IPR052184">
    <property type="entry name" value="SDR_enzymes"/>
</dbReference>
<dbReference type="PRINTS" id="PR00081">
    <property type="entry name" value="GDHRDH"/>
</dbReference>
<gene>
    <name evidence="2" type="primary">csgA</name>
    <name evidence="3" type="ORF">HT99x_008865</name>
    <name evidence="2" type="ORF">HT99x_01370</name>
</gene>